<reference evidence="3" key="1">
    <citation type="journal article" date="2019" name="Nat. Commun.">
        <title>The genome of broomcorn millet.</title>
        <authorList>
            <person name="Zou C."/>
            <person name="Miki D."/>
            <person name="Li D."/>
            <person name="Tang Q."/>
            <person name="Xiao L."/>
            <person name="Rajput S."/>
            <person name="Deng P."/>
            <person name="Jia W."/>
            <person name="Huang R."/>
            <person name="Zhang M."/>
            <person name="Sun Y."/>
            <person name="Hu J."/>
            <person name="Fu X."/>
            <person name="Schnable P.S."/>
            <person name="Li F."/>
            <person name="Zhang H."/>
            <person name="Feng B."/>
            <person name="Zhu X."/>
            <person name="Liu R."/>
            <person name="Schnable J.C."/>
            <person name="Zhu J.-K."/>
            <person name="Zhang H."/>
        </authorList>
    </citation>
    <scope>NUCLEOTIDE SEQUENCE [LARGE SCALE GENOMIC DNA]</scope>
</reference>
<evidence type="ECO:0000313" key="3">
    <source>
        <dbReference type="Proteomes" id="UP000275267"/>
    </source>
</evidence>
<name>A0A3L6R009_PANMI</name>
<keyword evidence="3" id="KW-1185">Reference proteome</keyword>
<feature type="compositionally biased region" description="Gly residues" evidence="1">
    <location>
        <begin position="103"/>
        <end position="115"/>
    </location>
</feature>
<dbReference type="AlphaFoldDB" id="A0A3L6R009"/>
<evidence type="ECO:0000313" key="2">
    <source>
        <dbReference type="EMBL" id="RLM92799.1"/>
    </source>
</evidence>
<dbReference type="EMBL" id="PQIB02000010">
    <property type="protein sequence ID" value="RLM92799.1"/>
    <property type="molecule type" value="Genomic_DNA"/>
</dbReference>
<sequence>MAHRLGFRKVPLFKEGGPGIVVFLIIPLVSFQSPSPAFFSPVFQSRLPLPFSAPVVREEEEGEREERSRSTSSFPIAKSYWRPSTVEEIIAGGSRGERITAAEGGGALEGSPGGA</sequence>
<protein>
    <submittedName>
        <fullName evidence="2">Uncharacterized protein</fullName>
    </submittedName>
</protein>
<organism evidence="2 3">
    <name type="scientific">Panicum miliaceum</name>
    <name type="common">Proso millet</name>
    <name type="synonym">Broomcorn millet</name>
    <dbReference type="NCBI Taxonomy" id="4540"/>
    <lineage>
        <taxon>Eukaryota</taxon>
        <taxon>Viridiplantae</taxon>
        <taxon>Streptophyta</taxon>
        <taxon>Embryophyta</taxon>
        <taxon>Tracheophyta</taxon>
        <taxon>Spermatophyta</taxon>
        <taxon>Magnoliopsida</taxon>
        <taxon>Liliopsida</taxon>
        <taxon>Poales</taxon>
        <taxon>Poaceae</taxon>
        <taxon>PACMAD clade</taxon>
        <taxon>Panicoideae</taxon>
        <taxon>Panicodae</taxon>
        <taxon>Paniceae</taxon>
        <taxon>Panicinae</taxon>
        <taxon>Panicum</taxon>
        <taxon>Panicum sect. Panicum</taxon>
    </lineage>
</organism>
<gene>
    <name evidence="2" type="ORF">C2845_PM08G15160</name>
</gene>
<proteinExistence type="predicted"/>
<accession>A0A3L6R009</accession>
<feature type="region of interest" description="Disordered" evidence="1">
    <location>
        <begin position="92"/>
        <end position="115"/>
    </location>
</feature>
<comment type="caution">
    <text evidence="2">The sequence shown here is derived from an EMBL/GenBank/DDBJ whole genome shotgun (WGS) entry which is preliminary data.</text>
</comment>
<dbReference type="Proteomes" id="UP000275267">
    <property type="component" value="Unassembled WGS sequence"/>
</dbReference>
<evidence type="ECO:0000256" key="1">
    <source>
        <dbReference type="SAM" id="MobiDB-lite"/>
    </source>
</evidence>